<gene>
    <name evidence="3" type="ORF">HNP73_003386</name>
</gene>
<proteinExistence type="predicted"/>
<reference evidence="3 4" key="1">
    <citation type="submission" date="2020-08" db="EMBL/GenBank/DDBJ databases">
        <title>Genomic Encyclopedia of Type Strains, Phase IV (KMG-IV): sequencing the most valuable type-strain genomes for metagenomic binning, comparative biology and taxonomic classification.</title>
        <authorList>
            <person name="Goeker M."/>
        </authorList>
    </citation>
    <scope>NUCLEOTIDE SEQUENCE [LARGE SCALE GENOMIC DNA]</scope>
    <source>
        <strain evidence="3 4">DSM 101730</strain>
    </source>
</reference>
<name>A0A840SJY4_9RHOB</name>
<dbReference type="PANTHER" id="PTHR12192">
    <property type="entry name" value="CATION TRANSPORT PROTEIN CHAC-RELATED"/>
    <property type="match status" value="1"/>
</dbReference>
<dbReference type="InterPro" id="IPR006840">
    <property type="entry name" value="ChaC"/>
</dbReference>
<dbReference type="AlphaFoldDB" id="A0A840SJY4"/>
<organism evidence="3 4">
    <name type="scientific">Amaricoccus macauensis</name>
    <dbReference type="NCBI Taxonomy" id="57001"/>
    <lineage>
        <taxon>Bacteria</taxon>
        <taxon>Pseudomonadati</taxon>
        <taxon>Pseudomonadota</taxon>
        <taxon>Alphaproteobacteria</taxon>
        <taxon>Rhodobacterales</taxon>
        <taxon>Paracoccaceae</taxon>
        <taxon>Amaricoccus</taxon>
    </lineage>
</organism>
<comment type="caution">
    <text evidence="3">The sequence shown here is derived from an EMBL/GenBank/DDBJ whole genome shotgun (WGS) entry which is preliminary data.</text>
</comment>
<protein>
    <recommendedName>
        <fullName evidence="1">glutathione-specific gamma-glutamylcyclotransferase</fullName>
        <ecNumber evidence="1">4.3.2.7</ecNumber>
    </recommendedName>
</protein>
<dbReference type="Proteomes" id="UP000549457">
    <property type="component" value="Unassembled WGS sequence"/>
</dbReference>
<dbReference type="EC" id="4.3.2.7" evidence="1"/>
<dbReference type="EMBL" id="JACHFM010000003">
    <property type="protein sequence ID" value="MBB5223439.1"/>
    <property type="molecule type" value="Genomic_DNA"/>
</dbReference>
<accession>A0A840SJY4</accession>
<dbReference type="PANTHER" id="PTHR12192:SF2">
    <property type="entry name" value="GLUTATHIONE-SPECIFIC GAMMA-GLUTAMYLCYCLOTRANSFERASE 2"/>
    <property type="match status" value="1"/>
</dbReference>
<dbReference type="InterPro" id="IPR036568">
    <property type="entry name" value="GGCT-like_sf"/>
</dbReference>
<evidence type="ECO:0000313" key="3">
    <source>
        <dbReference type="EMBL" id="MBB5223439.1"/>
    </source>
</evidence>
<dbReference type="Gene3D" id="3.10.490.10">
    <property type="entry name" value="Gamma-glutamyl cyclotransferase-like"/>
    <property type="match status" value="1"/>
</dbReference>
<keyword evidence="4" id="KW-1185">Reference proteome</keyword>
<dbReference type="GO" id="GO:0006751">
    <property type="term" value="P:glutathione catabolic process"/>
    <property type="evidence" value="ECO:0007669"/>
    <property type="project" value="InterPro"/>
</dbReference>
<dbReference type="GO" id="GO:0061928">
    <property type="term" value="F:glutathione specific gamma-glutamylcyclotransferase activity"/>
    <property type="evidence" value="ECO:0007669"/>
    <property type="project" value="UniProtKB-EC"/>
</dbReference>
<dbReference type="InterPro" id="IPR013024">
    <property type="entry name" value="GGCT-like"/>
</dbReference>
<dbReference type="GO" id="GO:0005737">
    <property type="term" value="C:cytoplasm"/>
    <property type="evidence" value="ECO:0007669"/>
    <property type="project" value="TreeGrafter"/>
</dbReference>
<dbReference type="SUPFAM" id="SSF110857">
    <property type="entry name" value="Gamma-glutamyl cyclotransferase-like"/>
    <property type="match status" value="1"/>
</dbReference>
<evidence type="ECO:0000313" key="4">
    <source>
        <dbReference type="Proteomes" id="UP000549457"/>
    </source>
</evidence>
<evidence type="ECO:0000256" key="2">
    <source>
        <dbReference type="ARBA" id="ARBA00023239"/>
    </source>
</evidence>
<sequence>MPYPLSASYPSLGTDARGNGSRVSKDGMMATGDLWVFGYGSLIWRPGFDFVERHLARLSGWRRGFCMTSIHYRGTPEAPGLVLALDESAEAVCEGLAFRVTAEHAEAVLAYLRERELVSSAYEERRLPVTLEDGIEIEALAYVVDRGHVQYIGGLTLEEQAAVIGRAEGSSGRNLDYLMSTVEGLTALGIHDEELARLASLVRHGEPG</sequence>
<keyword evidence="2" id="KW-0456">Lyase</keyword>
<dbReference type="Pfam" id="PF04752">
    <property type="entry name" value="ChaC"/>
    <property type="match status" value="1"/>
</dbReference>
<evidence type="ECO:0000256" key="1">
    <source>
        <dbReference type="ARBA" id="ARBA00012344"/>
    </source>
</evidence>
<dbReference type="CDD" id="cd06661">
    <property type="entry name" value="GGCT_like"/>
    <property type="match status" value="1"/>
</dbReference>